<organism evidence="7 8">
    <name type="scientific">Dendryphion nanum</name>
    <dbReference type="NCBI Taxonomy" id="256645"/>
    <lineage>
        <taxon>Eukaryota</taxon>
        <taxon>Fungi</taxon>
        <taxon>Dikarya</taxon>
        <taxon>Ascomycota</taxon>
        <taxon>Pezizomycotina</taxon>
        <taxon>Dothideomycetes</taxon>
        <taxon>Pleosporomycetidae</taxon>
        <taxon>Pleosporales</taxon>
        <taxon>Torulaceae</taxon>
        <taxon>Dendryphion</taxon>
    </lineage>
</organism>
<evidence type="ECO:0000259" key="5">
    <source>
        <dbReference type="Pfam" id="PF00891"/>
    </source>
</evidence>
<dbReference type="InterPro" id="IPR001077">
    <property type="entry name" value="COMT_C"/>
</dbReference>
<dbReference type="InterPro" id="IPR012967">
    <property type="entry name" value="COMT_dimerisation"/>
</dbReference>
<dbReference type="GO" id="GO:0032259">
    <property type="term" value="P:methylation"/>
    <property type="evidence" value="ECO:0007669"/>
    <property type="project" value="UniProtKB-KW"/>
</dbReference>
<reference evidence="7" key="1">
    <citation type="journal article" date="2021" name="Nat. Commun.">
        <title>Genetic determinants of endophytism in the Arabidopsis root mycobiome.</title>
        <authorList>
            <person name="Mesny F."/>
            <person name="Miyauchi S."/>
            <person name="Thiergart T."/>
            <person name="Pickel B."/>
            <person name="Atanasova L."/>
            <person name="Karlsson M."/>
            <person name="Huettel B."/>
            <person name="Barry K.W."/>
            <person name="Haridas S."/>
            <person name="Chen C."/>
            <person name="Bauer D."/>
            <person name="Andreopoulos W."/>
            <person name="Pangilinan J."/>
            <person name="LaButti K."/>
            <person name="Riley R."/>
            <person name="Lipzen A."/>
            <person name="Clum A."/>
            <person name="Drula E."/>
            <person name="Henrissat B."/>
            <person name="Kohler A."/>
            <person name="Grigoriev I.V."/>
            <person name="Martin F.M."/>
            <person name="Hacquard S."/>
        </authorList>
    </citation>
    <scope>NUCLEOTIDE SEQUENCE</scope>
    <source>
        <strain evidence="7">MPI-CAGE-CH-0243</strain>
    </source>
</reference>
<accession>A0A9P9ILU5</accession>
<evidence type="ECO:0000313" key="7">
    <source>
        <dbReference type="EMBL" id="KAH7125192.1"/>
    </source>
</evidence>
<dbReference type="PANTHER" id="PTHR43712">
    <property type="entry name" value="PUTATIVE (AFU_ORTHOLOGUE AFUA_4G14580)-RELATED"/>
    <property type="match status" value="1"/>
</dbReference>
<dbReference type="SUPFAM" id="SSF46785">
    <property type="entry name" value="Winged helix' DNA-binding domain"/>
    <property type="match status" value="1"/>
</dbReference>
<comment type="caution">
    <text evidence="7">The sequence shown here is derived from an EMBL/GenBank/DDBJ whole genome shotgun (WGS) entry which is preliminary data.</text>
</comment>
<dbReference type="InterPro" id="IPR016461">
    <property type="entry name" value="COMT-like"/>
</dbReference>
<dbReference type="InterPro" id="IPR036390">
    <property type="entry name" value="WH_DNA-bd_sf"/>
</dbReference>
<dbReference type="GO" id="GO:0046983">
    <property type="term" value="F:protein dimerization activity"/>
    <property type="evidence" value="ECO:0007669"/>
    <property type="project" value="InterPro"/>
</dbReference>
<dbReference type="OrthoDB" id="1535081at2759"/>
<gene>
    <name evidence="7" type="ORF">B0J11DRAFT_299793</name>
</gene>
<keyword evidence="1" id="KW-0489">Methyltransferase</keyword>
<dbReference type="Pfam" id="PF08100">
    <property type="entry name" value="Dimerisation"/>
    <property type="match status" value="1"/>
</dbReference>
<dbReference type="Proteomes" id="UP000700596">
    <property type="component" value="Unassembled WGS sequence"/>
</dbReference>
<evidence type="ECO:0000256" key="3">
    <source>
        <dbReference type="ARBA" id="ARBA00022691"/>
    </source>
</evidence>
<evidence type="ECO:0000313" key="8">
    <source>
        <dbReference type="Proteomes" id="UP000700596"/>
    </source>
</evidence>
<keyword evidence="8" id="KW-1185">Reference proteome</keyword>
<dbReference type="PROSITE" id="PS51683">
    <property type="entry name" value="SAM_OMT_II"/>
    <property type="match status" value="1"/>
</dbReference>
<dbReference type="AlphaFoldDB" id="A0A9P9ILU5"/>
<dbReference type="PANTHER" id="PTHR43712:SF11">
    <property type="entry name" value="O-METHYLTRANSFERASE (AFU_ORTHOLOGUE AFUA_2G17820)-RELATED"/>
    <property type="match status" value="1"/>
</dbReference>
<protein>
    <submittedName>
        <fullName evidence="7">O-methyltransferase-domain-containing protein</fullName>
    </submittedName>
</protein>
<dbReference type="InterPro" id="IPR029063">
    <property type="entry name" value="SAM-dependent_MTases_sf"/>
</dbReference>
<dbReference type="GO" id="GO:0008171">
    <property type="term" value="F:O-methyltransferase activity"/>
    <property type="evidence" value="ECO:0007669"/>
    <property type="project" value="InterPro"/>
</dbReference>
<evidence type="ECO:0000256" key="2">
    <source>
        <dbReference type="ARBA" id="ARBA00022679"/>
    </source>
</evidence>
<evidence type="ECO:0000256" key="4">
    <source>
        <dbReference type="PIRSR" id="PIRSR005739-1"/>
    </source>
</evidence>
<dbReference type="Gene3D" id="1.10.10.10">
    <property type="entry name" value="Winged helix-like DNA-binding domain superfamily/Winged helix DNA-binding domain"/>
    <property type="match status" value="1"/>
</dbReference>
<proteinExistence type="predicted"/>
<dbReference type="InterPro" id="IPR036388">
    <property type="entry name" value="WH-like_DNA-bd_sf"/>
</dbReference>
<evidence type="ECO:0000256" key="1">
    <source>
        <dbReference type="ARBA" id="ARBA00022603"/>
    </source>
</evidence>
<evidence type="ECO:0000259" key="6">
    <source>
        <dbReference type="Pfam" id="PF08100"/>
    </source>
</evidence>
<feature type="domain" description="O-methyltransferase dimerisation" evidence="6">
    <location>
        <begin position="47"/>
        <end position="120"/>
    </location>
</feature>
<keyword evidence="2" id="KW-0808">Transferase</keyword>
<dbReference type="PIRSF" id="PIRSF005739">
    <property type="entry name" value="O-mtase"/>
    <property type="match status" value="1"/>
</dbReference>
<keyword evidence="3" id="KW-0949">S-adenosyl-L-methionine</keyword>
<feature type="domain" description="O-methyltransferase C-terminal" evidence="5">
    <location>
        <begin position="227"/>
        <end position="369"/>
    </location>
</feature>
<feature type="active site" description="Proton acceptor" evidence="4">
    <location>
        <position position="301"/>
    </location>
</feature>
<dbReference type="EMBL" id="JAGMWT010000007">
    <property type="protein sequence ID" value="KAH7125192.1"/>
    <property type="molecule type" value="Genomic_DNA"/>
</dbReference>
<dbReference type="Pfam" id="PF00891">
    <property type="entry name" value="Methyltransf_2"/>
    <property type="match status" value="1"/>
</dbReference>
<dbReference type="Gene3D" id="3.40.50.150">
    <property type="entry name" value="Vaccinia Virus protein VP39"/>
    <property type="match status" value="1"/>
</dbReference>
<name>A0A9P9ILU5_9PLEO</name>
<dbReference type="SUPFAM" id="SSF53335">
    <property type="entry name" value="S-adenosyl-L-methionine-dependent methyltransferases"/>
    <property type="match status" value="1"/>
</dbReference>
<sequence>MADLVKQIETLIQNGPSALEEKDRAALVEASTKLVSTFENPFEKLLRLAFGVYEPTTLRIAVDLNLPDVALAHNAPISIAEFAEKTGADPALLLRILRVIVNLGVFTEDASGKYLPTPFTPVLATGSPVKEALVHLTHLHRSVTGMPEYFAANGYQNPDDSENGPFQFALDCKGETYFTWVVKPGNERLSKAFNATMQMQKGEEDDTFVPAYPVQERIKNEDPDRVLIVDVGGNVGHQLIKFKEKYPSIPGKLVLQDLPQVVNSEEAKVPESIIKVGHDFFKPQPDLVRGAKSYYLRMILHDWAEKQAKIILGNIASAMADDSLVLIDEIIVPESGVGLMEAKMDWHMLNMGASERTEAQWRALGESVGLRLNEIFWAASASIGRRGVLEFVKA</sequence>